<keyword evidence="1" id="KW-0812">Transmembrane</keyword>
<dbReference type="EMBL" id="CP011034">
    <property type="protein sequence ID" value="ALS32438.1"/>
    <property type="molecule type" value="Genomic_DNA"/>
</dbReference>
<name>A0A0U2LLQ7_9GAMM</name>
<evidence type="ECO:0000256" key="1">
    <source>
        <dbReference type="SAM" id="Phobius"/>
    </source>
</evidence>
<protein>
    <submittedName>
        <fullName evidence="2">Uncharacterized protein</fullName>
    </submittedName>
</protein>
<keyword evidence="1" id="KW-0472">Membrane</keyword>
<sequence length="47" mass="5252">MQVCTWLVEMLGASFDTGSGSNFFVILTSLFTSVFTGFWRIKWPAAT</sequence>
<keyword evidence="1" id="KW-1133">Transmembrane helix</keyword>
<evidence type="ECO:0000313" key="3">
    <source>
        <dbReference type="Proteomes" id="UP000065261"/>
    </source>
</evidence>
<dbReference type="AlphaFoldDB" id="A0A0U2LLQ7"/>
<feature type="transmembrane region" description="Helical" evidence="1">
    <location>
        <begin position="20"/>
        <end position="41"/>
    </location>
</feature>
<dbReference type="KEGG" id="ptn:PTRA_a1187"/>
<reference evidence="2 3" key="1">
    <citation type="submission" date="2015-03" db="EMBL/GenBank/DDBJ databases">
        <authorList>
            <person name="Murphy D."/>
        </authorList>
    </citation>
    <scope>NUCLEOTIDE SEQUENCE [LARGE SCALE GENOMIC DNA]</scope>
    <source>
        <strain evidence="2 3">KMM 520</strain>
    </source>
</reference>
<organism evidence="2">
    <name type="scientific">Pseudoalteromonas translucida KMM 520</name>
    <dbReference type="NCBI Taxonomy" id="1315283"/>
    <lineage>
        <taxon>Bacteria</taxon>
        <taxon>Pseudomonadati</taxon>
        <taxon>Pseudomonadota</taxon>
        <taxon>Gammaproteobacteria</taxon>
        <taxon>Alteromonadales</taxon>
        <taxon>Pseudoalteromonadaceae</taxon>
        <taxon>Pseudoalteromonas</taxon>
    </lineage>
</organism>
<evidence type="ECO:0000313" key="2">
    <source>
        <dbReference type="EMBL" id="ALS32438.1"/>
    </source>
</evidence>
<proteinExistence type="predicted"/>
<gene>
    <name evidence="2" type="ORF">PTRA_a1187</name>
</gene>
<dbReference type="Proteomes" id="UP000065261">
    <property type="component" value="Chromosome I"/>
</dbReference>
<accession>A0A0U2LLQ7</accession>